<name>A7E7K7_SCLS1</name>
<dbReference type="RefSeq" id="XP_001597091.1">
    <property type="nucleotide sequence ID" value="XM_001597041.1"/>
</dbReference>
<keyword evidence="2" id="KW-1185">Reference proteome</keyword>
<organism evidence="1 2">
    <name type="scientific">Sclerotinia sclerotiorum (strain ATCC 18683 / 1980 / Ss-1)</name>
    <name type="common">White mold</name>
    <name type="synonym">Whetzelinia sclerotiorum</name>
    <dbReference type="NCBI Taxonomy" id="665079"/>
    <lineage>
        <taxon>Eukaryota</taxon>
        <taxon>Fungi</taxon>
        <taxon>Dikarya</taxon>
        <taxon>Ascomycota</taxon>
        <taxon>Pezizomycotina</taxon>
        <taxon>Leotiomycetes</taxon>
        <taxon>Helotiales</taxon>
        <taxon>Sclerotiniaceae</taxon>
        <taxon>Sclerotinia</taxon>
    </lineage>
</organism>
<dbReference type="EMBL" id="CH476622">
    <property type="protein sequence ID" value="EDN96359.1"/>
    <property type="molecule type" value="Genomic_DNA"/>
</dbReference>
<evidence type="ECO:0008006" key="3">
    <source>
        <dbReference type="Google" id="ProtNLM"/>
    </source>
</evidence>
<dbReference type="KEGG" id="ssl:SS1G_01285"/>
<evidence type="ECO:0000313" key="2">
    <source>
        <dbReference type="Proteomes" id="UP000001312"/>
    </source>
</evidence>
<proteinExistence type="predicted"/>
<dbReference type="AlphaFoldDB" id="A7E7K7"/>
<reference evidence="2" key="1">
    <citation type="journal article" date="2011" name="PLoS Genet.">
        <title>Genomic analysis of the necrotrophic fungal pathogens Sclerotinia sclerotiorum and Botrytis cinerea.</title>
        <authorList>
            <person name="Amselem J."/>
            <person name="Cuomo C.A."/>
            <person name="van Kan J.A."/>
            <person name="Viaud M."/>
            <person name="Benito E.P."/>
            <person name="Couloux A."/>
            <person name="Coutinho P.M."/>
            <person name="de Vries R.P."/>
            <person name="Dyer P.S."/>
            <person name="Fillinger S."/>
            <person name="Fournier E."/>
            <person name="Gout L."/>
            <person name="Hahn M."/>
            <person name="Kohn L."/>
            <person name="Lapalu N."/>
            <person name="Plummer K.M."/>
            <person name="Pradier J.M."/>
            <person name="Quevillon E."/>
            <person name="Sharon A."/>
            <person name="Simon A."/>
            <person name="ten Have A."/>
            <person name="Tudzynski B."/>
            <person name="Tudzynski P."/>
            <person name="Wincker P."/>
            <person name="Andrew M."/>
            <person name="Anthouard V."/>
            <person name="Beever R.E."/>
            <person name="Beffa R."/>
            <person name="Benoit I."/>
            <person name="Bouzid O."/>
            <person name="Brault B."/>
            <person name="Chen Z."/>
            <person name="Choquer M."/>
            <person name="Collemare J."/>
            <person name="Cotton P."/>
            <person name="Danchin E.G."/>
            <person name="Da Silva C."/>
            <person name="Gautier A."/>
            <person name="Giraud C."/>
            <person name="Giraud T."/>
            <person name="Gonzalez C."/>
            <person name="Grossetete S."/>
            <person name="Guldener U."/>
            <person name="Henrissat B."/>
            <person name="Howlett B.J."/>
            <person name="Kodira C."/>
            <person name="Kretschmer M."/>
            <person name="Lappartient A."/>
            <person name="Leroch M."/>
            <person name="Levis C."/>
            <person name="Mauceli E."/>
            <person name="Neuveglise C."/>
            <person name="Oeser B."/>
            <person name="Pearson M."/>
            <person name="Poulain J."/>
            <person name="Poussereau N."/>
            <person name="Quesneville H."/>
            <person name="Rascle C."/>
            <person name="Schumacher J."/>
            <person name="Segurens B."/>
            <person name="Sexton A."/>
            <person name="Silva E."/>
            <person name="Sirven C."/>
            <person name="Soanes D.M."/>
            <person name="Talbot N.J."/>
            <person name="Templeton M."/>
            <person name="Yandava C."/>
            <person name="Yarden O."/>
            <person name="Zeng Q."/>
            <person name="Rollins J.A."/>
            <person name="Lebrun M.H."/>
            <person name="Dickman M."/>
        </authorList>
    </citation>
    <scope>NUCLEOTIDE SEQUENCE [LARGE SCALE GENOMIC DNA]</scope>
    <source>
        <strain evidence="2">ATCC 18683 / 1980 / Ss-1</strain>
    </source>
</reference>
<protein>
    <recommendedName>
        <fullName evidence="3">DDE-1 domain-containing protein</fullName>
    </recommendedName>
</protein>
<sequence length="154" mass="17889">MLNEYESYKLPVFQEYCKEYNIILFSLLPYSLHLIQLLDIGCFGSLKRSYNRQIENFIKVYIIYITKTEFFQVFKAVYIEAISISNELLAYTNMLLTIEIHNLRKANEAFSKHQRVKKALIQKGEALSPLHNKLVSAEDTIPVITTTTFVNTAP</sequence>
<dbReference type="STRING" id="665079.A7E7K7"/>
<gene>
    <name evidence="1" type="ORF">SS1G_01285</name>
</gene>
<dbReference type="Proteomes" id="UP000001312">
    <property type="component" value="Unassembled WGS sequence"/>
</dbReference>
<dbReference type="GeneID" id="5493663"/>
<dbReference type="InParanoid" id="A7E7K7"/>
<accession>A7E7K7</accession>
<dbReference type="HOGENOM" id="CLU_1705313_0_0_1"/>
<evidence type="ECO:0000313" key="1">
    <source>
        <dbReference type="EMBL" id="EDN96359.1"/>
    </source>
</evidence>